<proteinExistence type="predicted"/>
<dbReference type="AlphaFoldDB" id="A0A165U452"/>
<evidence type="ECO:0000313" key="2">
    <source>
        <dbReference type="Proteomes" id="UP000076761"/>
    </source>
</evidence>
<protein>
    <submittedName>
        <fullName evidence="1">Uncharacterized protein</fullName>
    </submittedName>
</protein>
<accession>A0A165U452</accession>
<name>A0A165U452_9AGAM</name>
<evidence type="ECO:0000313" key="1">
    <source>
        <dbReference type="EMBL" id="KZT27613.1"/>
    </source>
</evidence>
<reference evidence="1 2" key="1">
    <citation type="journal article" date="2016" name="Mol. Biol. Evol.">
        <title>Comparative Genomics of Early-Diverging Mushroom-Forming Fungi Provides Insights into the Origins of Lignocellulose Decay Capabilities.</title>
        <authorList>
            <person name="Nagy L.G."/>
            <person name="Riley R."/>
            <person name="Tritt A."/>
            <person name="Adam C."/>
            <person name="Daum C."/>
            <person name="Floudas D."/>
            <person name="Sun H."/>
            <person name="Yadav J.S."/>
            <person name="Pangilinan J."/>
            <person name="Larsson K.H."/>
            <person name="Matsuura K."/>
            <person name="Barry K."/>
            <person name="Labutti K."/>
            <person name="Kuo R."/>
            <person name="Ohm R.A."/>
            <person name="Bhattacharya S.S."/>
            <person name="Shirouzu T."/>
            <person name="Yoshinaga Y."/>
            <person name="Martin F.M."/>
            <person name="Grigoriev I.V."/>
            <person name="Hibbett D.S."/>
        </authorList>
    </citation>
    <scope>NUCLEOTIDE SEQUENCE [LARGE SCALE GENOMIC DNA]</scope>
    <source>
        <strain evidence="1 2">HHB14362 ss-1</strain>
    </source>
</reference>
<dbReference type="InParanoid" id="A0A165U452"/>
<dbReference type="EMBL" id="KV425561">
    <property type="protein sequence ID" value="KZT27613.1"/>
    <property type="molecule type" value="Genomic_DNA"/>
</dbReference>
<sequence length="190" mass="21819">MERRLYFMYRGLLERKADRWNSQENRERRPMTHNLTCTVEAKSSSHRPGISVRTMSLILTTSATACRCRSLELVSLGLWFGLATRFHMPSKEANLVAVRHFRQNTNSTNILALGLKIPRQKRVLSMRSVSTEHRRQNMGLESLLSGLRKTPSPQHPSTALFKYCGVPALYTKQTFLTVHCLCFLNITYSC</sequence>
<gene>
    <name evidence="1" type="ORF">NEOLEDRAFT_104430</name>
</gene>
<keyword evidence="2" id="KW-1185">Reference proteome</keyword>
<dbReference type="Proteomes" id="UP000076761">
    <property type="component" value="Unassembled WGS sequence"/>
</dbReference>
<organism evidence="1 2">
    <name type="scientific">Neolentinus lepideus HHB14362 ss-1</name>
    <dbReference type="NCBI Taxonomy" id="1314782"/>
    <lineage>
        <taxon>Eukaryota</taxon>
        <taxon>Fungi</taxon>
        <taxon>Dikarya</taxon>
        <taxon>Basidiomycota</taxon>
        <taxon>Agaricomycotina</taxon>
        <taxon>Agaricomycetes</taxon>
        <taxon>Gloeophyllales</taxon>
        <taxon>Gloeophyllaceae</taxon>
        <taxon>Neolentinus</taxon>
    </lineage>
</organism>